<keyword evidence="6 15" id="KW-0732">Signal</keyword>
<dbReference type="FunFam" id="3.30.200.20:FF:000652">
    <property type="entry name" value="probably inactive leucine-rich repeat receptor-like protein kinase At5g06940"/>
    <property type="match status" value="1"/>
</dbReference>
<organism evidence="17 18">
    <name type="scientific">Ananas comosus</name>
    <name type="common">Pineapple</name>
    <name type="synonym">Ananas ananas</name>
    <dbReference type="NCBI Taxonomy" id="4615"/>
    <lineage>
        <taxon>Eukaryota</taxon>
        <taxon>Viridiplantae</taxon>
        <taxon>Streptophyta</taxon>
        <taxon>Embryophyta</taxon>
        <taxon>Tracheophyta</taxon>
        <taxon>Spermatophyta</taxon>
        <taxon>Magnoliopsida</taxon>
        <taxon>Liliopsida</taxon>
        <taxon>Poales</taxon>
        <taxon>Bromeliaceae</taxon>
        <taxon>Bromelioideae</taxon>
        <taxon>Ananas</taxon>
    </lineage>
</organism>
<dbReference type="InterPro" id="IPR003591">
    <property type="entry name" value="Leu-rich_rpt_typical-subtyp"/>
</dbReference>
<evidence type="ECO:0000256" key="13">
    <source>
        <dbReference type="ARBA" id="ARBA00023180"/>
    </source>
</evidence>
<dbReference type="PROSITE" id="PS50011">
    <property type="entry name" value="PROTEIN_KINASE_DOM"/>
    <property type="match status" value="1"/>
</dbReference>
<evidence type="ECO:0000256" key="1">
    <source>
        <dbReference type="ARBA" id="ARBA00004479"/>
    </source>
</evidence>
<dbReference type="FunFam" id="1.10.510.10:FF:000388">
    <property type="entry name" value="Leucine-rich repeat receptor-like tyrosine-protein kinase PXC3"/>
    <property type="match status" value="1"/>
</dbReference>
<evidence type="ECO:0000256" key="10">
    <source>
        <dbReference type="ARBA" id="ARBA00022989"/>
    </source>
</evidence>
<dbReference type="Gene3D" id="3.80.10.10">
    <property type="entry name" value="Ribonuclease Inhibitor"/>
    <property type="match status" value="3"/>
</dbReference>
<dbReference type="EMBL" id="LSRQ01008359">
    <property type="protein sequence ID" value="OAY63261.1"/>
    <property type="molecule type" value="Genomic_DNA"/>
</dbReference>
<dbReference type="STRING" id="4615.A0A199UEX0"/>
<dbReference type="GO" id="GO:0016020">
    <property type="term" value="C:membrane"/>
    <property type="evidence" value="ECO:0007669"/>
    <property type="project" value="UniProtKB-SubCell"/>
</dbReference>
<dbReference type="SUPFAM" id="SSF56112">
    <property type="entry name" value="Protein kinase-like (PK-like)"/>
    <property type="match status" value="1"/>
</dbReference>
<sequence>MATTNTFTATLLFIFFCVFFFLATPTSSSTQEQHEEELLLDFKSAINDPASALSDWSPETSPKSHFCNWTGVSCSAINTVASLELPHLNLSGDISASACLFPHLSSLNLAHNNFNSSIPLHLSQCTGLRTLNLSHNSFWGTLPDQISDLASLQSLDLSSNRLEGRIPLSLGSLIGLQVLNLGANLFAGTVDPSIFANLTQLVVLDLSQNPNLGSELPEEIGSLGKLRSISMQNSRFYGKIPFTFLSLSELEVLDLSQNNFTGNIPLGFGFGNRKLVTLDLSQNKLSGLFPADVCFGKALVELSLHDNSFIGVIANSSLGNCSALQRFQVQNNGFGGAFPSGLWSLPDIRLVRAENNRFSGQIPELASIPPRLEQVQIDNNSFSGGIPQNLGLINTLYRFSASLNRLNGSLPENFCDSPVLSIINLSHNSLSGPIPELRNCKRLVSLYLADNSFTGKIPPSLGHLPVLTYIDLSSNKLSGEIPQELSNLKLALFNVSFNQLSGNVPPSLISGLPASYLQGNPDLCGPGLPNQCDLPPRRRSPRTGELILVLILVLAILGFLLFAAGYFAVYQKFEEKAKNTDCWKFVFFYPIKVAEEELFAGLNDKNVRGRGAFGKVYVIKLHCGEFVAVKRLVNSGNLSLRAIKSEMKLLAKARHRNINKVLGFCFSEGEVLIFYEYVKNGSLGDVLYRSDFVLEWNERVKIALGIAQGLVYLHKDYVPRMLHRDLKSNNVLLDDDLEPRITGFGLDRVLGEASYRLSMASELSSCCYIAPEHGCNKKATDLTDVYSFGVILLELITGRPAEQPASRESVDIVKWVRRKVNTTDGSLQVLDRRISVVAQREMLRALDLALRCTSVMPQIRPAMDEVVRTLQSLYYVARPPSVLSIETSLE</sequence>
<dbReference type="Gene3D" id="3.30.200.20">
    <property type="entry name" value="Phosphorylase Kinase, domain 1"/>
    <property type="match status" value="1"/>
</dbReference>
<evidence type="ECO:0000256" key="15">
    <source>
        <dbReference type="SAM" id="SignalP"/>
    </source>
</evidence>
<keyword evidence="4" id="KW-0808">Transferase</keyword>
<evidence type="ECO:0000259" key="16">
    <source>
        <dbReference type="PROSITE" id="PS50011"/>
    </source>
</evidence>
<dbReference type="InterPro" id="IPR001245">
    <property type="entry name" value="Ser-Thr/Tyr_kinase_cat_dom"/>
</dbReference>
<name>A0A199UEX0_ANACO</name>
<dbReference type="InterPro" id="IPR032675">
    <property type="entry name" value="LRR_dom_sf"/>
</dbReference>
<dbReference type="SUPFAM" id="SSF52058">
    <property type="entry name" value="L domain-like"/>
    <property type="match status" value="2"/>
</dbReference>
<evidence type="ECO:0000256" key="14">
    <source>
        <dbReference type="SAM" id="Phobius"/>
    </source>
</evidence>
<dbReference type="SMART" id="SM00220">
    <property type="entry name" value="S_TKc"/>
    <property type="match status" value="1"/>
</dbReference>
<dbReference type="PROSITE" id="PS00108">
    <property type="entry name" value="PROTEIN_KINASE_ST"/>
    <property type="match status" value="1"/>
</dbReference>
<dbReference type="GO" id="GO:0005524">
    <property type="term" value="F:ATP binding"/>
    <property type="evidence" value="ECO:0007669"/>
    <property type="project" value="UniProtKB-KW"/>
</dbReference>
<dbReference type="RefSeq" id="XP_020110446.1">
    <property type="nucleotide sequence ID" value="XM_020254857.1"/>
</dbReference>
<dbReference type="InterPro" id="IPR050647">
    <property type="entry name" value="Plant_LRR-RLKs"/>
</dbReference>
<evidence type="ECO:0000256" key="11">
    <source>
        <dbReference type="ARBA" id="ARBA00023136"/>
    </source>
</evidence>
<reference evidence="17 18" key="1">
    <citation type="journal article" date="2016" name="DNA Res.">
        <title>The draft genome of MD-2 pineapple using hybrid error correction of long reads.</title>
        <authorList>
            <person name="Redwan R.M."/>
            <person name="Saidin A."/>
            <person name="Kumar S.V."/>
        </authorList>
    </citation>
    <scope>NUCLEOTIDE SEQUENCE [LARGE SCALE GENOMIC DNA]</scope>
    <source>
        <strain evidence="18">cv. MD2</strain>
        <tissue evidence="17">Leaf</tissue>
    </source>
</reference>
<evidence type="ECO:0000256" key="6">
    <source>
        <dbReference type="ARBA" id="ARBA00022729"/>
    </source>
</evidence>
<evidence type="ECO:0000256" key="5">
    <source>
        <dbReference type="ARBA" id="ARBA00022692"/>
    </source>
</evidence>
<dbReference type="PANTHER" id="PTHR48056">
    <property type="entry name" value="LRR RECEPTOR-LIKE SERINE/THREONINE-PROTEIN KINASE-RELATED"/>
    <property type="match status" value="1"/>
</dbReference>
<dbReference type="Pfam" id="PF07714">
    <property type="entry name" value="PK_Tyr_Ser-Thr"/>
    <property type="match status" value="1"/>
</dbReference>
<feature type="domain" description="Protein kinase" evidence="16">
    <location>
        <begin position="602"/>
        <end position="874"/>
    </location>
</feature>
<keyword evidence="9" id="KW-0067">ATP-binding</keyword>
<dbReference type="GO" id="GO:0004672">
    <property type="term" value="F:protein kinase activity"/>
    <property type="evidence" value="ECO:0007669"/>
    <property type="project" value="InterPro"/>
</dbReference>
<dbReference type="Proteomes" id="UP000092600">
    <property type="component" value="Unassembled WGS sequence"/>
</dbReference>
<reference evidence="20" key="2">
    <citation type="submission" date="2025-04" db="UniProtKB">
        <authorList>
            <consortium name="RefSeq"/>
        </authorList>
    </citation>
    <scope>IDENTIFICATION</scope>
    <source>
        <tissue evidence="20">Leaf</tissue>
    </source>
</reference>
<dbReference type="PANTHER" id="PTHR48056:SF31">
    <property type="entry name" value="PROTEIN KINASE DOMAIN-CONTAINING PROTEIN"/>
    <property type="match status" value="1"/>
</dbReference>
<evidence type="ECO:0000256" key="2">
    <source>
        <dbReference type="ARBA" id="ARBA00008684"/>
    </source>
</evidence>
<keyword evidence="7" id="KW-0677">Repeat</keyword>
<dbReference type="Proteomes" id="UP000515123">
    <property type="component" value="Linkage group 20"/>
</dbReference>
<evidence type="ECO:0000313" key="17">
    <source>
        <dbReference type="EMBL" id="OAY63261.1"/>
    </source>
</evidence>
<dbReference type="InterPro" id="IPR000719">
    <property type="entry name" value="Prot_kinase_dom"/>
</dbReference>
<dbReference type="Pfam" id="PF08263">
    <property type="entry name" value="LRRNT_2"/>
    <property type="match status" value="1"/>
</dbReference>
<dbReference type="Pfam" id="PF13855">
    <property type="entry name" value="LRR_8"/>
    <property type="match status" value="2"/>
</dbReference>
<dbReference type="Gene3D" id="1.10.510.10">
    <property type="entry name" value="Transferase(Phosphotransferase) domain 1"/>
    <property type="match status" value="1"/>
</dbReference>
<gene>
    <name evidence="20" type="primary">LOC109725617</name>
    <name evidence="17" type="ORF">ACMD2_04285</name>
</gene>
<keyword evidence="3" id="KW-0433">Leucine-rich repeat</keyword>
<dbReference type="GO" id="GO:0033612">
    <property type="term" value="F:receptor serine/threonine kinase binding"/>
    <property type="evidence" value="ECO:0007669"/>
    <property type="project" value="TreeGrafter"/>
</dbReference>
<evidence type="ECO:0000313" key="18">
    <source>
        <dbReference type="Proteomes" id="UP000092600"/>
    </source>
</evidence>
<dbReference type="InterPro" id="IPR011009">
    <property type="entry name" value="Kinase-like_dom_sf"/>
</dbReference>
<evidence type="ECO:0000256" key="4">
    <source>
        <dbReference type="ARBA" id="ARBA00022679"/>
    </source>
</evidence>
<feature type="signal peptide" evidence="15">
    <location>
        <begin position="1"/>
        <end position="28"/>
    </location>
</feature>
<dbReference type="Pfam" id="PF00560">
    <property type="entry name" value="LRR_1"/>
    <property type="match status" value="4"/>
</dbReference>
<keyword evidence="8" id="KW-0547">Nucleotide-binding</keyword>
<comment type="subcellular location">
    <subcellularLocation>
        <location evidence="1">Membrane</location>
        <topology evidence="1">Single-pass type I membrane protein</topology>
    </subcellularLocation>
</comment>
<dbReference type="GeneID" id="109725617"/>
<dbReference type="SMART" id="SM00369">
    <property type="entry name" value="LRR_TYP"/>
    <property type="match status" value="5"/>
</dbReference>
<keyword evidence="13" id="KW-0325">Glycoprotein</keyword>
<protein>
    <submittedName>
        <fullName evidence="20">Probably inactive leucine-rich repeat receptor-like protein kinase At5g06940</fullName>
    </submittedName>
</protein>
<evidence type="ECO:0000256" key="3">
    <source>
        <dbReference type="ARBA" id="ARBA00022614"/>
    </source>
</evidence>
<keyword evidence="10 14" id="KW-1133">Transmembrane helix</keyword>
<keyword evidence="19" id="KW-1185">Reference proteome</keyword>
<dbReference type="OrthoDB" id="2015831at2759"/>
<feature type="chain" id="PRO_5044554460" evidence="15">
    <location>
        <begin position="29"/>
        <end position="890"/>
    </location>
</feature>
<dbReference type="InterPro" id="IPR001611">
    <property type="entry name" value="Leu-rich_rpt"/>
</dbReference>
<dbReference type="InterPro" id="IPR008271">
    <property type="entry name" value="Ser/Thr_kinase_AS"/>
</dbReference>
<comment type="similarity">
    <text evidence="2">Belongs to the protein kinase superfamily. Ser/Thr protein kinase family.</text>
</comment>
<evidence type="ECO:0000313" key="19">
    <source>
        <dbReference type="Proteomes" id="UP000515123"/>
    </source>
</evidence>
<dbReference type="FunFam" id="3.80.10.10:FF:000516">
    <property type="entry name" value="Leucine-rich repeat family protein"/>
    <property type="match status" value="1"/>
</dbReference>
<keyword evidence="11 14" id="KW-0472">Membrane</keyword>
<dbReference type="PRINTS" id="PR00019">
    <property type="entry name" value="LEURICHRPT"/>
</dbReference>
<evidence type="ECO:0000256" key="9">
    <source>
        <dbReference type="ARBA" id="ARBA00022840"/>
    </source>
</evidence>
<keyword evidence="12" id="KW-0675">Receptor</keyword>
<accession>A0A199UEX0</accession>
<evidence type="ECO:0000256" key="8">
    <source>
        <dbReference type="ARBA" id="ARBA00022741"/>
    </source>
</evidence>
<dbReference type="InterPro" id="IPR013210">
    <property type="entry name" value="LRR_N_plant-typ"/>
</dbReference>
<evidence type="ECO:0000313" key="20">
    <source>
        <dbReference type="RefSeq" id="XP_020110446.1"/>
    </source>
</evidence>
<feature type="transmembrane region" description="Helical" evidence="14">
    <location>
        <begin position="546"/>
        <end position="569"/>
    </location>
</feature>
<dbReference type="FunFam" id="3.80.10.10:FF:000534">
    <property type="entry name" value="Probably inactive leucine-rich repeat receptor-like protein kinase At5g06940"/>
    <property type="match status" value="1"/>
</dbReference>
<evidence type="ECO:0000256" key="7">
    <source>
        <dbReference type="ARBA" id="ARBA00022737"/>
    </source>
</evidence>
<keyword evidence="5 14" id="KW-0812">Transmembrane</keyword>
<proteinExistence type="inferred from homology"/>
<dbReference type="AlphaFoldDB" id="A0A199UEX0"/>
<evidence type="ECO:0000256" key="12">
    <source>
        <dbReference type="ARBA" id="ARBA00023170"/>
    </source>
</evidence>